<name>A0A3E2HHG6_SCYLI</name>
<accession>A0A3E2HHG6</accession>
<organism evidence="2 3">
    <name type="scientific">Scytalidium lignicola</name>
    <name type="common">Hyphomycete</name>
    <dbReference type="NCBI Taxonomy" id="5539"/>
    <lineage>
        <taxon>Eukaryota</taxon>
        <taxon>Fungi</taxon>
        <taxon>Dikarya</taxon>
        <taxon>Ascomycota</taxon>
        <taxon>Pezizomycotina</taxon>
        <taxon>Leotiomycetes</taxon>
        <taxon>Leotiomycetes incertae sedis</taxon>
        <taxon>Scytalidium</taxon>
    </lineage>
</organism>
<proteinExistence type="predicted"/>
<protein>
    <submittedName>
        <fullName evidence="2">Uncharacterized protein</fullName>
    </submittedName>
</protein>
<feature type="region of interest" description="Disordered" evidence="1">
    <location>
        <begin position="86"/>
        <end position="109"/>
    </location>
</feature>
<comment type="caution">
    <text evidence="2">The sequence shown here is derived from an EMBL/GenBank/DDBJ whole genome shotgun (WGS) entry which is preliminary data.</text>
</comment>
<evidence type="ECO:0000256" key="1">
    <source>
        <dbReference type="SAM" id="MobiDB-lite"/>
    </source>
</evidence>
<dbReference type="AlphaFoldDB" id="A0A3E2HHG6"/>
<dbReference type="EMBL" id="NCSJ02000046">
    <property type="protein sequence ID" value="RFU32866.1"/>
    <property type="molecule type" value="Genomic_DNA"/>
</dbReference>
<evidence type="ECO:0000313" key="3">
    <source>
        <dbReference type="Proteomes" id="UP000258309"/>
    </source>
</evidence>
<feature type="region of interest" description="Disordered" evidence="1">
    <location>
        <begin position="1"/>
        <end position="35"/>
    </location>
</feature>
<feature type="compositionally biased region" description="Low complexity" evidence="1">
    <location>
        <begin position="94"/>
        <end position="103"/>
    </location>
</feature>
<feature type="non-terminal residue" evidence="2">
    <location>
        <position position="1"/>
    </location>
</feature>
<sequence>MDQSDLAIELRPMEKSRLYGQAGASGSRPSALRHQPAAFLPRAGVSSTPPSSRTRTFQWHCTRSYTRLGSVRGLSQKHVRGFMSNKEINKKKNNQQAEAAPAPAVLPAH</sequence>
<dbReference type="Proteomes" id="UP000258309">
    <property type="component" value="Unassembled WGS sequence"/>
</dbReference>
<keyword evidence="3" id="KW-1185">Reference proteome</keyword>
<gene>
    <name evidence="2" type="ORF">B7463_g3438</name>
</gene>
<evidence type="ECO:0000313" key="2">
    <source>
        <dbReference type="EMBL" id="RFU32866.1"/>
    </source>
</evidence>
<reference evidence="2 3" key="1">
    <citation type="submission" date="2018-05" db="EMBL/GenBank/DDBJ databases">
        <title>Draft genome sequence of Scytalidium lignicola DSM 105466, a ubiquitous saprotrophic fungus.</title>
        <authorList>
            <person name="Buettner E."/>
            <person name="Gebauer A.M."/>
            <person name="Hofrichter M."/>
            <person name="Liers C."/>
            <person name="Kellner H."/>
        </authorList>
    </citation>
    <scope>NUCLEOTIDE SEQUENCE [LARGE SCALE GENOMIC DNA]</scope>
    <source>
        <strain evidence="2 3">DSM 105466</strain>
    </source>
</reference>
<feature type="non-terminal residue" evidence="2">
    <location>
        <position position="109"/>
    </location>
</feature>